<feature type="compositionally biased region" description="Polar residues" evidence="1">
    <location>
        <begin position="49"/>
        <end position="60"/>
    </location>
</feature>
<feature type="compositionally biased region" description="Pro residues" evidence="1">
    <location>
        <begin position="1174"/>
        <end position="1188"/>
    </location>
</feature>
<sequence length="1654" mass="184041">MSEVAKALAAQDRRKLLHLWKQSMLARDGSHRDEHRAGQGQGQEGRPPGSTNASNRTQGPTYIAPIRGPTEQRALKHMQRIHPTAMFLAARRSRCHGWRWCKPLPWGTVAKAPSPPPKPEDSPSRSPGRTDGSLVLGNDLRDLDASLLECTSPLSSVDSDTDIAAVIQTLARDFTLHNTMQYGDQQLEMPPEPLLHHERPTHQYYPEGGGNHHHHRNLQGPKSRQSAPRQTPSEGKTHGRDRPFVQQDLSPGLPAAPPKALIQDPQPQQPLQPQQGNHRLAQQLRTQPRIYRSSGQPQPQQPRWYPFGNLLESSDGAPTGVFGLAMGLTDRAEGIGAVTERTAVMAVTLRPDVGRNGAVGARIARSGSDAREARPARRQLPSHPRPPAAAQHPKMNARTVLNGQFPVATELTDAPAASPNPSDVLARWLPMHRAIRGAYLRLVERDRRQMYKGAVEAAWEKIWHVWDIGVRDGPRLYIPSLATPDVEASDAKKTQAMRHLALEASRGADARLQQLVRDMPILCMLLRKQSGGTSSEFNVAILLGLVEVLHPQLLESDTEWTKLASMARDEELPDAREGQGPNLIECPIKEVFHAAVLGLFLLDVSPETERDGRRVVIVKVPNVYECAALGVLHMESSWLASGKPAYDRWHWGISPTHLYYVLLFDTFVFGRPEELLRRRGDSGQERPLERFSDGYFAHLLRLLAEPRPCDSLLAQVACSLTFRDWLSNPSSAAIAMERLRAVLLDAERRRLRGQQQPAWNSCLPQQPSLESGSCREPTPSRDGVRYLAEPTALDGPMQSTQAIDPQAPQQTTQWRDEELAQPLAYPPPLERTMPQQHTAQQPLEGAGVCEDAAMQRVISTSPSSLSPPREPPPLQHCARDEGLNMQLQQTPSQQQLRIPASVQQPQQLHPALGQRVQQSDHRPPLQQLQQRPVLDLQAGPQPQPITQLSARLSEPAVSPGRLGCLPQTQSHTPLELQPDPKLHSQPHLPPCAQTPSKLELPPELHPDATPSLKPLSSAQPQHQVQVPPQQAESSRQGGQLTLQTELAPKPGRLLPQQELQRQHQLEAQLPLQPQSEVLRQSQSPLRWQQQPQLQLHPQTQQPDPPASPEMHPCPQLTLLSQPRPTQPESLSVLGTWPEGPEPRTQVGRPPHQGATQQLRPEPEPATQPLQQMPFPKPQPQIGPPPQLDPQPQQQTDEEQYRERKLAQPVLQLQQHTQEQPQPQSQLQHDVGTQPRSHPKQQPQQQQPQQQQPQQQPQGLTGSGVNTDREANDISFPRELYAELLQPRVVGPDNSPGRERLRSIMHVLRWAADHGLLDYEHGPDAQARALQVLRDIAARDVRPLGSPAWLGAQQALPAHWSWETDFVGSRGWPEPYTRFRGLLRSFVQGGLPDSRWGELAEELRPGLLRAHAGSWGRVLPQQSTMFGWLRGRGSAASSTAAAGPTAPAGGELPLELRRKLGFLALWGLVVLRGVDVPLVFLNFACCLAAGILRQELELKTAIEVENADISAGNLFRCLAFIPPLPYLPRKDAWARSVLPPAPHPLPECLPPHHPLRQQRMVEELEYGIRLYLADQELSSVLSENMMPPCMGLPQQTHRELLLALLLERWMHRLKAADGSPGSSEYDSDDDDGEAERRVDRWLLPGLLRYGCTSRP</sequence>
<feature type="region of interest" description="Disordered" evidence="1">
    <location>
        <begin position="358"/>
        <end position="394"/>
    </location>
</feature>
<accession>A0A8J4D0Y5</accession>
<evidence type="ECO:0000313" key="2">
    <source>
        <dbReference type="EMBL" id="GIL89481.1"/>
    </source>
</evidence>
<feature type="region of interest" description="Disordered" evidence="1">
    <location>
        <begin position="889"/>
        <end position="923"/>
    </location>
</feature>
<feature type="region of interest" description="Disordered" evidence="1">
    <location>
        <begin position="1076"/>
        <end position="1269"/>
    </location>
</feature>
<evidence type="ECO:0000313" key="3">
    <source>
        <dbReference type="Proteomes" id="UP000747110"/>
    </source>
</evidence>
<feature type="compositionally biased region" description="Low complexity" evidence="1">
    <location>
        <begin position="263"/>
        <end position="275"/>
    </location>
</feature>
<dbReference type="EMBL" id="BNCP01000050">
    <property type="protein sequence ID" value="GIL89481.1"/>
    <property type="molecule type" value="Genomic_DNA"/>
</dbReference>
<feature type="region of interest" description="Disordered" evidence="1">
    <location>
        <begin position="795"/>
        <end position="814"/>
    </location>
</feature>
<gene>
    <name evidence="2" type="ORF">Vretifemale_17292</name>
</gene>
<feature type="compositionally biased region" description="Low complexity" evidence="1">
    <location>
        <begin position="1240"/>
        <end position="1257"/>
    </location>
</feature>
<feature type="region of interest" description="Disordered" evidence="1">
    <location>
        <begin position="106"/>
        <end position="134"/>
    </location>
</feature>
<feature type="compositionally biased region" description="Polar residues" evidence="1">
    <location>
        <begin position="1117"/>
        <end position="1129"/>
    </location>
</feature>
<reference evidence="2" key="1">
    <citation type="journal article" date="2021" name="Proc. Natl. Acad. Sci. U.S.A.">
        <title>Three genomes in the algal genus Volvox reveal the fate of a haploid sex-determining region after a transition to homothallism.</title>
        <authorList>
            <person name="Yamamoto K."/>
            <person name="Hamaji T."/>
            <person name="Kawai-Toyooka H."/>
            <person name="Matsuzaki R."/>
            <person name="Takahashi F."/>
            <person name="Nishimura Y."/>
            <person name="Kawachi M."/>
            <person name="Noguchi H."/>
            <person name="Minakuchi Y."/>
            <person name="Umen J.G."/>
            <person name="Toyoda A."/>
            <person name="Nozaki H."/>
        </authorList>
    </citation>
    <scope>NUCLEOTIDE SEQUENCE</scope>
    <source>
        <strain evidence="2">NIES-3786</strain>
    </source>
</reference>
<feature type="compositionally biased region" description="Low complexity" evidence="1">
    <location>
        <begin position="1207"/>
        <end position="1227"/>
    </location>
</feature>
<feature type="region of interest" description="Disordered" evidence="1">
    <location>
        <begin position="757"/>
        <end position="783"/>
    </location>
</feature>
<dbReference type="Proteomes" id="UP000747110">
    <property type="component" value="Unassembled WGS sequence"/>
</dbReference>
<feature type="compositionally biased region" description="Low complexity" evidence="1">
    <location>
        <begin position="1078"/>
        <end position="1101"/>
    </location>
</feature>
<feature type="compositionally biased region" description="Low complexity" evidence="1">
    <location>
        <begin position="1019"/>
        <end position="1030"/>
    </location>
</feature>
<protein>
    <submittedName>
        <fullName evidence="2">Uncharacterized protein</fullName>
    </submittedName>
</protein>
<feature type="region of interest" description="Disordered" evidence="1">
    <location>
        <begin position="952"/>
        <end position="1039"/>
    </location>
</feature>
<feature type="compositionally biased region" description="Polar residues" evidence="1">
    <location>
        <begin position="797"/>
        <end position="813"/>
    </location>
</feature>
<feature type="region of interest" description="Disordered" evidence="1">
    <location>
        <begin position="26"/>
        <end position="63"/>
    </location>
</feature>
<proteinExistence type="predicted"/>
<feature type="compositionally biased region" description="Polar residues" evidence="1">
    <location>
        <begin position="220"/>
        <end position="234"/>
    </location>
</feature>
<name>A0A8J4D0Y5_9CHLO</name>
<comment type="caution">
    <text evidence="2">The sequence shown here is derived from an EMBL/GenBank/DDBJ whole genome shotgun (WGS) entry which is preliminary data.</text>
</comment>
<feature type="region of interest" description="Disordered" evidence="1">
    <location>
        <begin position="190"/>
        <end position="311"/>
    </location>
</feature>
<feature type="compositionally biased region" description="Polar residues" evidence="1">
    <location>
        <begin position="757"/>
        <end position="771"/>
    </location>
</feature>
<organism evidence="2 3">
    <name type="scientific">Volvox reticuliferus</name>
    <dbReference type="NCBI Taxonomy" id="1737510"/>
    <lineage>
        <taxon>Eukaryota</taxon>
        <taxon>Viridiplantae</taxon>
        <taxon>Chlorophyta</taxon>
        <taxon>core chlorophytes</taxon>
        <taxon>Chlorophyceae</taxon>
        <taxon>CS clade</taxon>
        <taxon>Chlamydomonadales</taxon>
        <taxon>Volvocaceae</taxon>
        <taxon>Volvox</taxon>
    </lineage>
</organism>
<dbReference type="OrthoDB" id="552914at2759"/>
<feature type="compositionally biased region" description="Basic and acidic residues" evidence="1">
    <location>
        <begin position="28"/>
        <end position="37"/>
    </location>
</feature>
<keyword evidence="3" id="KW-1185">Reference proteome</keyword>
<evidence type="ECO:0000256" key="1">
    <source>
        <dbReference type="SAM" id="MobiDB-lite"/>
    </source>
</evidence>